<evidence type="ECO:0000313" key="2">
    <source>
        <dbReference type="EMBL" id="GAI43247.1"/>
    </source>
</evidence>
<dbReference type="EMBL" id="BARV01029288">
    <property type="protein sequence ID" value="GAI43247.1"/>
    <property type="molecule type" value="Genomic_DNA"/>
</dbReference>
<dbReference type="InterPro" id="IPR004184">
    <property type="entry name" value="PFL_dom"/>
</dbReference>
<sequence>MQVEQVSPHDYKDRILRFKKRVVSQPHELCIERAKLFTESYKTTKNEPQNIRFAKAM</sequence>
<accession>X1NGS9</accession>
<evidence type="ECO:0000259" key="1">
    <source>
        <dbReference type="PROSITE" id="PS51554"/>
    </source>
</evidence>
<name>X1NGS9_9ZZZZ</name>
<dbReference type="AlphaFoldDB" id="X1NGS9"/>
<dbReference type="GO" id="GO:0003824">
    <property type="term" value="F:catalytic activity"/>
    <property type="evidence" value="ECO:0007669"/>
    <property type="project" value="InterPro"/>
</dbReference>
<protein>
    <recommendedName>
        <fullName evidence="1">PFL domain-containing protein</fullName>
    </recommendedName>
</protein>
<dbReference type="Gene3D" id="3.20.70.20">
    <property type="match status" value="1"/>
</dbReference>
<feature type="non-terminal residue" evidence="2">
    <location>
        <position position="57"/>
    </location>
</feature>
<feature type="domain" description="PFL" evidence="1">
    <location>
        <begin position="13"/>
        <end position="57"/>
    </location>
</feature>
<reference evidence="2" key="1">
    <citation type="journal article" date="2014" name="Front. Microbiol.">
        <title>High frequency of phylogenetically diverse reductive dehalogenase-homologous genes in deep subseafloor sedimentary metagenomes.</title>
        <authorList>
            <person name="Kawai M."/>
            <person name="Futagami T."/>
            <person name="Toyoda A."/>
            <person name="Takaki Y."/>
            <person name="Nishi S."/>
            <person name="Hori S."/>
            <person name="Arai W."/>
            <person name="Tsubouchi T."/>
            <person name="Morono Y."/>
            <person name="Uchiyama I."/>
            <person name="Ito T."/>
            <person name="Fujiyama A."/>
            <person name="Inagaki F."/>
            <person name="Takami H."/>
        </authorList>
    </citation>
    <scope>NUCLEOTIDE SEQUENCE</scope>
    <source>
        <strain evidence="2">Expedition CK06-06</strain>
    </source>
</reference>
<comment type="caution">
    <text evidence="2">The sequence shown here is derived from an EMBL/GenBank/DDBJ whole genome shotgun (WGS) entry which is preliminary data.</text>
</comment>
<gene>
    <name evidence="2" type="ORF">S06H3_46730</name>
</gene>
<proteinExistence type="predicted"/>
<dbReference type="PROSITE" id="PS51554">
    <property type="entry name" value="PFL"/>
    <property type="match status" value="1"/>
</dbReference>
<organism evidence="2">
    <name type="scientific">marine sediment metagenome</name>
    <dbReference type="NCBI Taxonomy" id="412755"/>
    <lineage>
        <taxon>unclassified sequences</taxon>
        <taxon>metagenomes</taxon>
        <taxon>ecological metagenomes</taxon>
    </lineage>
</organism>